<evidence type="ECO:0000313" key="1">
    <source>
        <dbReference type="EMBL" id="APE94861.1"/>
    </source>
</evidence>
<organism evidence="1 2">
    <name type="scientific">Halodesulfurarchaeum formicicum</name>
    <dbReference type="NCBI Taxonomy" id="1873524"/>
    <lineage>
        <taxon>Archaea</taxon>
        <taxon>Methanobacteriati</taxon>
        <taxon>Methanobacteriota</taxon>
        <taxon>Stenosarchaea group</taxon>
        <taxon>Halobacteria</taxon>
        <taxon>Halobacteriales</taxon>
        <taxon>Halobacteriaceae</taxon>
        <taxon>Halodesulfurarchaeum</taxon>
    </lineage>
</organism>
<proteinExistence type="predicted"/>
<dbReference type="AlphaFoldDB" id="A0A1J1AAE0"/>
<reference evidence="2" key="1">
    <citation type="submission" date="2016-08" db="EMBL/GenBank/DDBJ databases">
        <title>Discovery of first anaerobic lithoheterotrophic haloarchae widely represented in hypersaline habitats.</title>
        <authorList>
            <person name="Sorokin D.Y."/>
            <person name="Kublanov I.V."/>
            <person name="Roman P."/>
            <person name="Sinninghe Damste J.S."/>
            <person name="Golyshin P.N."/>
            <person name="Rojo D."/>
            <person name="Ciordia S."/>
            <person name="Mena Md.C."/>
            <person name="Ferrer M."/>
            <person name="Smedile F."/>
            <person name="Messina E."/>
            <person name="La Cono V."/>
            <person name="Yakimov M.M."/>
        </authorList>
    </citation>
    <scope>NUCLEOTIDE SEQUENCE [LARGE SCALE GENOMIC DNA]</scope>
    <source>
        <strain evidence="2">HSR6</strain>
    </source>
</reference>
<dbReference type="EMBL" id="CP016804">
    <property type="protein sequence ID" value="APE94861.1"/>
    <property type="molecule type" value="Genomic_DNA"/>
</dbReference>
<keyword evidence="2" id="KW-1185">Reference proteome</keyword>
<dbReference type="Proteomes" id="UP000186165">
    <property type="component" value="Chromosome"/>
</dbReference>
<dbReference type="KEGG" id="hhsr:HSR6_0395"/>
<sequence>MAFDVNRVEARVPGRADVGIRVAGHHAPGRLGIDPQVVHRDLERGGVGLPAQFGRTGDHSVEPVGDVQVRHDRVSEERLGVGHHADRHVEVGDERGVLVEIGRFGPLLGVLDGVKRLPELDRFEPQFFEVGITRPEQTVPERPGLPVGERIAQLLADGIKDLASVGPLGVDDRAVEIE</sequence>
<accession>A0A1J1AAE0</accession>
<protein>
    <submittedName>
        <fullName evidence="1">Uncharacterized protein</fullName>
    </submittedName>
</protein>
<evidence type="ECO:0000313" key="2">
    <source>
        <dbReference type="Proteomes" id="UP000186165"/>
    </source>
</evidence>
<gene>
    <name evidence="1" type="ORF">HSR6_0395</name>
</gene>
<name>A0A1J1AAE0_9EURY</name>